<dbReference type="EMBL" id="SUMC01000001">
    <property type="protein sequence ID" value="TKA13205.1"/>
    <property type="molecule type" value="Genomic_DNA"/>
</dbReference>
<dbReference type="RefSeq" id="WP_136721365.1">
    <property type="nucleotide sequence ID" value="NZ_SUMC01000001.1"/>
</dbReference>
<evidence type="ECO:0000313" key="2">
    <source>
        <dbReference type="Proteomes" id="UP000305778"/>
    </source>
</evidence>
<dbReference type="InterPro" id="IPR036078">
    <property type="entry name" value="Spo11/TopoVI_A_sf"/>
</dbReference>
<dbReference type="GO" id="GO:0003677">
    <property type="term" value="F:DNA binding"/>
    <property type="evidence" value="ECO:0007669"/>
    <property type="project" value="InterPro"/>
</dbReference>
<name>A0A4U0T988_9ACTN</name>
<dbReference type="OrthoDB" id="546653at2"/>
<keyword evidence="2" id="KW-1185">Reference proteome</keyword>
<evidence type="ECO:0000313" key="1">
    <source>
        <dbReference type="EMBL" id="TKA13205.1"/>
    </source>
</evidence>
<organism evidence="1 2">
    <name type="scientific">Actinacidiphila oryziradicis</name>
    <dbReference type="NCBI Taxonomy" id="2571141"/>
    <lineage>
        <taxon>Bacteria</taxon>
        <taxon>Bacillati</taxon>
        <taxon>Actinomycetota</taxon>
        <taxon>Actinomycetes</taxon>
        <taxon>Kitasatosporales</taxon>
        <taxon>Streptomycetaceae</taxon>
        <taxon>Actinacidiphila</taxon>
    </lineage>
</organism>
<reference evidence="1 2" key="1">
    <citation type="submission" date="2019-04" db="EMBL/GenBank/DDBJ databases">
        <title>Streptomyces oryziradicis sp. nov., a novel actinomycete isolated from rhizosphere soil of rice (Oryza sativa L.).</title>
        <authorList>
            <person name="Li C."/>
        </authorList>
    </citation>
    <scope>NUCLEOTIDE SEQUENCE [LARGE SCALE GENOMIC DNA]</scope>
    <source>
        <strain evidence="1 2">NEAU-C40</strain>
    </source>
</reference>
<protein>
    <recommendedName>
        <fullName evidence="3">DUF2399 domain-containing protein</fullName>
    </recommendedName>
</protein>
<dbReference type="Proteomes" id="UP000305778">
    <property type="component" value="Unassembled WGS sequence"/>
</dbReference>
<sequence>MTDRHITDAAEDDILGRPAADRSYGASTVKRKRRTVAELDVIDDAILAAVAQESPVTLRGVYYRVVSSGAVDKTEDGYRLVGRQVLKLRRSGRLPYHHITDGTRWVVKPTTWNTADAMLDAAAASYRRALWLDQGVEVHVFTEKDAISGVLTPVTDAWDVPLGVLRGYASETFCYSMAQAILAANKPVFVYQLGDHDPSGIGAWKDFQGKVTAFIKDSHRFSHAIFERIAVTPAQIDEYELPTRPTKKSDSRSKSFEGESVEVDAIPPTILRRLTKAAITQHINPEAYRLHQVAEQSEREGLYRLIGGRS</sequence>
<comment type="caution">
    <text evidence="1">The sequence shown here is derived from an EMBL/GenBank/DDBJ whole genome shotgun (WGS) entry which is preliminary data.</text>
</comment>
<accession>A0A4U0T988</accession>
<proteinExistence type="predicted"/>
<dbReference type="AlphaFoldDB" id="A0A4U0T988"/>
<evidence type="ECO:0008006" key="3">
    <source>
        <dbReference type="Google" id="ProtNLM"/>
    </source>
</evidence>
<dbReference type="GO" id="GO:0005694">
    <property type="term" value="C:chromosome"/>
    <property type="evidence" value="ECO:0007669"/>
    <property type="project" value="InterPro"/>
</dbReference>
<dbReference type="SUPFAM" id="SSF56726">
    <property type="entry name" value="DNA topoisomerase IV, alpha subunit"/>
    <property type="match status" value="1"/>
</dbReference>
<gene>
    <name evidence="1" type="ORF">FCI23_00210</name>
</gene>